<proteinExistence type="predicted"/>
<organism evidence="2 3">
    <name type="scientific">Rhodosalinus halophilus</name>
    <dbReference type="NCBI Taxonomy" id="2259333"/>
    <lineage>
        <taxon>Bacteria</taxon>
        <taxon>Pseudomonadati</taxon>
        <taxon>Pseudomonadota</taxon>
        <taxon>Alphaproteobacteria</taxon>
        <taxon>Rhodobacterales</taxon>
        <taxon>Paracoccaceae</taxon>
        <taxon>Rhodosalinus</taxon>
    </lineage>
</organism>
<dbReference type="Pfam" id="PF01494">
    <property type="entry name" value="FAD_binding_3"/>
    <property type="match status" value="1"/>
</dbReference>
<reference evidence="2 3" key="1">
    <citation type="submission" date="2018-07" db="EMBL/GenBank/DDBJ databases">
        <title>Rhodosalinus sp. strain E84T genomic sequence and assembly.</title>
        <authorList>
            <person name="Liu Z.-W."/>
            <person name="Lu D.-C."/>
        </authorList>
    </citation>
    <scope>NUCLEOTIDE SEQUENCE [LARGE SCALE GENOMIC DNA]</scope>
    <source>
        <strain evidence="2 3">E84</strain>
    </source>
</reference>
<protein>
    <submittedName>
        <fullName evidence="2">Geranylgeranyl reductase</fullName>
    </submittedName>
</protein>
<dbReference type="AlphaFoldDB" id="A0A365U6A2"/>
<dbReference type="GO" id="GO:0016628">
    <property type="term" value="F:oxidoreductase activity, acting on the CH-CH group of donors, NAD or NADP as acceptor"/>
    <property type="evidence" value="ECO:0007669"/>
    <property type="project" value="InterPro"/>
</dbReference>
<dbReference type="EMBL" id="QNTQ01000013">
    <property type="protein sequence ID" value="RBI84038.1"/>
    <property type="molecule type" value="Genomic_DNA"/>
</dbReference>
<evidence type="ECO:0000313" key="2">
    <source>
        <dbReference type="EMBL" id="RBI84038.1"/>
    </source>
</evidence>
<dbReference type="NCBIfam" id="TIGR02032">
    <property type="entry name" value="GG-red-SF"/>
    <property type="match status" value="1"/>
</dbReference>
<dbReference type="GO" id="GO:0071949">
    <property type="term" value="F:FAD binding"/>
    <property type="evidence" value="ECO:0007669"/>
    <property type="project" value="InterPro"/>
</dbReference>
<evidence type="ECO:0000313" key="3">
    <source>
        <dbReference type="Proteomes" id="UP000253370"/>
    </source>
</evidence>
<comment type="caution">
    <text evidence="2">The sequence shown here is derived from an EMBL/GenBank/DDBJ whole genome shotgun (WGS) entry which is preliminary data.</text>
</comment>
<dbReference type="Gene3D" id="3.50.50.60">
    <property type="entry name" value="FAD/NAD(P)-binding domain"/>
    <property type="match status" value="1"/>
</dbReference>
<dbReference type="RefSeq" id="WP_113290017.1">
    <property type="nucleotide sequence ID" value="NZ_QNTQ01000013.1"/>
</dbReference>
<dbReference type="InterPro" id="IPR002938">
    <property type="entry name" value="FAD-bd"/>
</dbReference>
<dbReference type="PANTHER" id="PTHR42685">
    <property type="entry name" value="GERANYLGERANYL DIPHOSPHATE REDUCTASE"/>
    <property type="match status" value="1"/>
</dbReference>
<dbReference type="PANTHER" id="PTHR42685:SF22">
    <property type="entry name" value="CONDITIONED MEDIUM FACTOR RECEPTOR 1"/>
    <property type="match status" value="1"/>
</dbReference>
<accession>A0A365U6A2</accession>
<dbReference type="PRINTS" id="PR00420">
    <property type="entry name" value="RNGMNOXGNASE"/>
</dbReference>
<dbReference type="SUPFAM" id="SSF51905">
    <property type="entry name" value="FAD/NAD(P)-binding domain"/>
    <property type="match status" value="1"/>
</dbReference>
<dbReference type="InterPro" id="IPR036188">
    <property type="entry name" value="FAD/NAD-bd_sf"/>
</dbReference>
<dbReference type="OrthoDB" id="417034at2"/>
<sequence length="391" mass="41186">MRSFDLLVIGAGPAGAAAAHASAARGLRVALIDRHAFPRNKLCGGGVTGRARAEAMSLLGRPLPEPLLEPRGRFAFHAAGAPLGEIEGVPPVWMTTRVGFDAHLVEAALAAGAEDHTGRPVAEVDPQARAVTFRDGERLTAPLIVGADGATSIVARALFGRPFDPARIGFALEVEAPPPEAAAAAPVRIDFGAADWGYGWSFPKSGSTTVGVGGVHARNPSMKTAMRAYMAMLGVDPERVKVQGAFLPFGDFRRVPGQKRVMLAGDAAGLVDPLTGEGIAYALASGRMAGEAAARALARGRPEAALRDYARALRPIHRALRHAALMGHVIHGTALRDGFLSAFRRSGRLRYDYMRMLGGELEYGDIARRTLRRLPALAGRSAVARLSPARG</sequence>
<feature type="domain" description="FAD-binding" evidence="1">
    <location>
        <begin position="5"/>
        <end position="158"/>
    </location>
</feature>
<dbReference type="InterPro" id="IPR011777">
    <property type="entry name" value="Geranylgeranyl_Rdtase_fam"/>
</dbReference>
<keyword evidence="3" id="KW-1185">Reference proteome</keyword>
<name>A0A365U6A2_9RHOB</name>
<gene>
    <name evidence="2" type="ORF">DRV85_13560</name>
</gene>
<dbReference type="InterPro" id="IPR050407">
    <property type="entry name" value="Geranylgeranyl_reductase"/>
</dbReference>
<dbReference type="Proteomes" id="UP000253370">
    <property type="component" value="Unassembled WGS sequence"/>
</dbReference>
<evidence type="ECO:0000259" key="1">
    <source>
        <dbReference type="Pfam" id="PF01494"/>
    </source>
</evidence>